<dbReference type="Pfam" id="PF12797">
    <property type="entry name" value="Fer4_2"/>
    <property type="match status" value="1"/>
</dbReference>
<dbReference type="AlphaFoldDB" id="A0A101FTJ6"/>
<dbReference type="PROSITE" id="PS51379">
    <property type="entry name" value="4FE4S_FER_2"/>
    <property type="match status" value="2"/>
</dbReference>
<feature type="domain" description="4Fe-4S ferredoxin-type" evidence="7">
    <location>
        <begin position="1"/>
        <end position="20"/>
    </location>
</feature>
<dbReference type="InterPro" id="IPR017896">
    <property type="entry name" value="4Fe4S_Fe-S-bd"/>
</dbReference>
<reference evidence="10 11" key="2">
    <citation type="journal article" date="2015" name="MBio">
        <title>Genome-Resolved Metagenomic Analysis Reveals Roles for Candidate Phyla and Other Microbial Community Members in Biogeochemical Transformations in Oil Reservoirs.</title>
        <authorList>
            <person name="Hu P."/>
            <person name="Tom L."/>
            <person name="Singh A."/>
            <person name="Thomas B.C."/>
            <person name="Baker B.J."/>
            <person name="Piceno Y.M."/>
            <person name="Andersen G.L."/>
            <person name="Banfield J.F."/>
        </authorList>
    </citation>
    <scope>NUCLEOTIDE SEQUENCE [LARGE SCALE GENOMIC DNA]</scope>
    <source>
        <strain evidence="8">57_489</strain>
    </source>
</reference>
<keyword evidence="5" id="KW-0408">Iron</keyword>
<accession>A0A101FTJ6</accession>
<evidence type="ECO:0000313" key="8">
    <source>
        <dbReference type="EMBL" id="KUK44205.1"/>
    </source>
</evidence>
<dbReference type="InterPro" id="IPR051555">
    <property type="entry name" value="FDH_Electron_Transfer_Unit"/>
</dbReference>
<dbReference type="SUPFAM" id="SSF54862">
    <property type="entry name" value="4Fe-4S ferredoxins"/>
    <property type="match status" value="1"/>
</dbReference>
<keyword evidence="2" id="KW-0004">4Fe-4S</keyword>
<evidence type="ECO:0000256" key="5">
    <source>
        <dbReference type="ARBA" id="ARBA00023004"/>
    </source>
</evidence>
<evidence type="ECO:0000256" key="6">
    <source>
        <dbReference type="ARBA" id="ARBA00023014"/>
    </source>
</evidence>
<evidence type="ECO:0000256" key="4">
    <source>
        <dbReference type="ARBA" id="ARBA00022737"/>
    </source>
</evidence>
<dbReference type="GO" id="GO:0016491">
    <property type="term" value="F:oxidoreductase activity"/>
    <property type="evidence" value="ECO:0007669"/>
    <property type="project" value="UniProtKB-ARBA"/>
</dbReference>
<name>A0A101FTJ6_9EURY</name>
<keyword evidence="4" id="KW-0677">Repeat</keyword>
<evidence type="ECO:0000256" key="2">
    <source>
        <dbReference type="ARBA" id="ARBA00022485"/>
    </source>
</evidence>
<dbReference type="InterPro" id="IPR017900">
    <property type="entry name" value="4Fe4S_Fe_S_CS"/>
</dbReference>
<dbReference type="PROSITE" id="PS00198">
    <property type="entry name" value="4FE4S_FER_1"/>
    <property type="match status" value="1"/>
</dbReference>
<protein>
    <submittedName>
        <fullName evidence="8">4Fe-4S binding domain protein</fullName>
    </submittedName>
</protein>
<evidence type="ECO:0000313" key="11">
    <source>
        <dbReference type="Proteomes" id="UP000057043"/>
    </source>
</evidence>
<feature type="domain" description="4Fe-4S ferredoxin-type" evidence="7">
    <location>
        <begin position="67"/>
        <end position="96"/>
    </location>
</feature>
<keyword evidence="6" id="KW-0411">Iron-sulfur</keyword>
<dbReference type="EMBL" id="LGHB01000021">
    <property type="protein sequence ID" value="KUK96041.1"/>
    <property type="molecule type" value="Genomic_DNA"/>
</dbReference>
<dbReference type="Gene3D" id="3.30.70.20">
    <property type="match status" value="2"/>
</dbReference>
<dbReference type="Proteomes" id="UP000053961">
    <property type="component" value="Unassembled WGS sequence"/>
</dbReference>
<evidence type="ECO:0000256" key="1">
    <source>
        <dbReference type="ARBA" id="ARBA00004196"/>
    </source>
</evidence>
<proteinExistence type="predicted"/>
<sequence>MPVYVDVDRCIGCRSCEVACQRVHGGIGHIHVHFVGDFASVPIFCHHCEEASCTIACFSGALYKDGERTAFDVKKCTGCGLCSLACPYGVVWTDKIAHKCDLCEGRAEPACVATCPANALTTDYELASRRERARAARAAAKGGRR</sequence>
<gene>
    <name evidence="8" type="ORF">XD72_1409</name>
    <name evidence="9" type="ORF">XE07_1396</name>
</gene>
<dbReference type="EMBL" id="LGFT01000031">
    <property type="protein sequence ID" value="KUK44205.1"/>
    <property type="molecule type" value="Genomic_DNA"/>
</dbReference>
<comment type="subcellular location">
    <subcellularLocation>
        <location evidence="1">Cell envelope</location>
    </subcellularLocation>
</comment>
<evidence type="ECO:0000259" key="7">
    <source>
        <dbReference type="PROSITE" id="PS51379"/>
    </source>
</evidence>
<organism evidence="8 11">
    <name type="scientific">Methanothrix harundinacea</name>
    <dbReference type="NCBI Taxonomy" id="301375"/>
    <lineage>
        <taxon>Archaea</taxon>
        <taxon>Methanobacteriati</taxon>
        <taxon>Methanobacteriota</taxon>
        <taxon>Stenosarchaea group</taxon>
        <taxon>Methanomicrobia</taxon>
        <taxon>Methanotrichales</taxon>
        <taxon>Methanotrichaceae</taxon>
        <taxon>Methanothrix</taxon>
    </lineage>
</organism>
<dbReference type="PANTHER" id="PTHR43545:SF6">
    <property type="entry name" value="FORMATE DEHYDROGENASE, NITRATE-INDUCIBLE, IRON-SULFUR SUBUNIT"/>
    <property type="match status" value="1"/>
</dbReference>
<evidence type="ECO:0000313" key="9">
    <source>
        <dbReference type="EMBL" id="KUK96041.1"/>
    </source>
</evidence>
<keyword evidence="3" id="KW-0479">Metal-binding</keyword>
<dbReference type="PATRIC" id="fig|301375.6.peg.510"/>
<comment type="caution">
    <text evidence="8">The sequence shown here is derived from an EMBL/GenBank/DDBJ whole genome shotgun (WGS) entry which is preliminary data.</text>
</comment>
<dbReference type="GO" id="GO:0046872">
    <property type="term" value="F:metal ion binding"/>
    <property type="evidence" value="ECO:0007669"/>
    <property type="project" value="UniProtKB-KW"/>
</dbReference>
<dbReference type="GO" id="GO:0051539">
    <property type="term" value="F:4 iron, 4 sulfur cluster binding"/>
    <property type="evidence" value="ECO:0007669"/>
    <property type="project" value="UniProtKB-KW"/>
</dbReference>
<dbReference type="PANTHER" id="PTHR43545">
    <property type="entry name" value="FORMATE DEHYDROGENASE, NITRATE-INDUCIBLE, IRON-SULFUR SUBUNIT"/>
    <property type="match status" value="1"/>
</dbReference>
<dbReference type="Pfam" id="PF13247">
    <property type="entry name" value="Fer4_11"/>
    <property type="match status" value="1"/>
</dbReference>
<evidence type="ECO:0000313" key="10">
    <source>
        <dbReference type="Proteomes" id="UP000053961"/>
    </source>
</evidence>
<evidence type="ECO:0000256" key="3">
    <source>
        <dbReference type="ARBA" id="ARBA00022723"/>
    </source>
</evidence>
<reference evidence="9" key="1">
    <citation type="journal article" date="2015" name="MBio">
        <title>Genome-resolved metagenomic analysis reveals roles for candidate phyla and other microbial community members in biogeochemical transformations in oil reservoirs.</title>
        <authorList>
            <person name="Hu P."/>
            <person name="Tom L."/>
            <person name="Singh A."/>
            <person name="Thomas B.C."/>
            <person name="Baker B.J."/>
            <person name="Piceno Y.M."/>
            <person name="Andersen G.L."/>
            <person name="Banfield J.F."/>
        </authorList>
    </citation>
    <scope>NUCLEOTIDE SEQUENCE [LARGE SCALE GENOMIC DNA]</scope>
    <source>
        <strain evidence="9">56_747</strain>
    </source>
</reference>
<dbReference type="Proteomes" id="UP000057043">
    <property type="component" value="Unassembled WGS sequence"/>
</dbReference>